<dbReference type="AlphaFoldDB" id="A0AAW2Q0V2"/>
<evidence type="ECO:0000256" key="1">
    <source>
        <dbReference type="SAM" id="Coils"/>
    </source>
</evidence>
<feature type="compositionally biased region" description="Basic and acidic residues" evidence="2">
    <location>
        <begin position="392"/>
        <end position="418"/>
    </location>
</feature>
<name>A0AAW2Q0V2_SESRA</name>
<feature type="region of interest" description="Disordered" evidence="2">
    <location>
        <begin position="383"/>
        <end position="418"/>
    </location>
</feature>
<feature type="domain" description="DUF4283" evidence="3">
    <location>
        <begin position="186"/>
        <end position="259"/>
    </location>
</feature>
<accession>A0AAW2Q0V2</accession>
<reference evidence="4" key="1">
    <citation type="submission" date="2020-06" db="EMBL/GenBank/DDBJ databases">
        <authorList>
            <person name="Li T."/>
            <person name="Hu X."/>
            <person name="Zhang T."/>
            <person name="Song X."/>
            <person name="Zhang H."/>
            <person name="Dai N."/>
            <person name="Sheng W."/>
            <person name="Hou X."/>
            <person name="Wei L."/>
        </authorList>
    </citation>
    <scope>NUCLEOTIDE SEQUENCE</scope>
    <source>
        <strain evidence="4">G02</strain>
        <tissue evidence="4">Leaf</tissue>
    </source>
</reference>
<dbReference type="InterPro" id="IPR025558">
    <property type="entry name" value="DUF4283"/>
</dbReference>
<proteinExistence type="predicted"/>
<keyword evidence="1" id="KW-0175">Coiled coil</keyword>
<dbReference type="Pfam" id="PF14111">
    <property type="entry name" value="DUF4283"/>
    <property type="match status" value="1"/>
</dbReference>
<reference evidence="4" key="2">
    <citation type="journal article" date="2024" name="Plant">
        <title>Genomic evolution and insights into agronomic trait innovations of Sesamum species.</title>
        <authorList>
            <person name="Miao H."/>
            <person name="Wang L."/>
            <person name="Qu L."/>
            <person name="Liu H."/>
            <person name="Sun Y."/>
            <person name="Le M."/>
            <person name="Wang Q."/>
            <person name="Wei S."/>
            <person name="Zheng Y."/>
            <person name="Lin W."/>
            <person name="Duan Y."/>
            <person name="Cao H."/>
            <person name="Xiong S."/>
            <person name="Wang X."/>
            <person name="Wei L."/>
            <person name="Li C."/>
            <person name="Ma Q."/>
            <person name="Ju M."/>
            <person name="Zhao R."/>
            <person name="Li G."/>
            <person name="Mu C."/>
            <person name="Tian Q."/>
            <person name="Mei H."/>
            <person name="Zhang T."/>
            <person name="Gao T."/>
            <person name="Zhang H."/>
        </authorList>
    </citation>
    <scope>NUCLEOTIDE SEQUENCE</scope>
    <source>
        <strain evidence="4">G02</strain>
    </source>
</reference>
<evidence type="ECO:0000313" key="4">
    <source>
        <dbReference type="EMBL" id="KAL0361231.1"/>
    </source>
</evidence>
<protein>
    <recommendedName>
        <fullName evidence="3">DUF4283 domain-containing protein</fullName>
    </recommendedName>
</protein>
<organism evidence="4">
    <name type="scientific">Sesamum radiatum</name>
    <name type="common">Black benniseed</name>
    <dbReference type="NCBI Taxonomy" id="300843"/>
    <lineage>
        <taxon>Eukaryota</taxon>
        <taxon>Viridiplantae</taxon>
        <taxon>Streptophyta</taxon>
        <taxon>Embryophyta</taxon>
        <taxon>Tracheophyta</taxon>
        <taxon>Spermatophyta</taxon>
        <taxon>Magnoliopsida</taxon>
        <taxon>eudicotyledons</taxon>
        <taxon>Gunneridae</taxon>
        <taxon>Pentapetalae</taxon>
        <taxon>asterids</taxon>
        <taxon>lamiids</taxon>
        <taxon>Lamiales</taxon>
        <taxon>Pedaliaceae</taxon>
        <taxon>Sesamum</taxon>
    </lineage>
</organism>
<sequence>MKQMQDDFNNEKEELRLEKEKLASLTQKLELLISQLPSLSSTLAVTTQVPGASSLQQSTSSGLRDVLSLKEQEIGARVHLFCHHIPKTIVAEGVVVGTHGQLGVPPGFVKVYVRKVHIPNEKLQRPSKDVTTIEEVVNKCIYGEFVNMGRVEADLDQLKKASKLSDDEEEGTLVLSGIWEANVDFLALSLVGRVLSNRTVQFEALCSSLQSMLLLVKGMEVNQLQEGRFLLRFKHIIDKQQALEGCPSSFEKNIVILKSIRKLVNPMQVVLDEGNFFVHIHDLPLHMMNLGVATLIGNRIGCSKIWNQMTWGARGERRYRFGFEDGFQVLAPDLPNGPWLRAPVPMRGRNFVAQERSPVQSGGPRHSQRPSITRAAIFGSFKGKGAGTARVDPADSDLHSQTGDKDCRGRGGEEVESM</sequence>
<feature type="coiled-coil region" evidence="1">
    <location>
        <begin position="1"/>
        <end position="35"/>
    </location>
</feature>
<gene>
    <name evidence="4" type="ORF">Sradi_3807600</name>
</gene>
<evidence type="ECO:0000259" key="3">
    <source>
        <dbReference type="Pfam" id="PF14111"/>
    </source>
</evidence>
<comment type="caution">
    <text evidence="4">The sequence shown here is derived from an EMBL/GenBank/DDBJ whole genome shotgun (WGS) entry which is preliminary data.</text>
</comment>
<dbReference type="EMBL" id="JACGWJ010000016">
    <property type="protein sequence ID" value="KAL0361231.1"/>
    <property type="molecule type" value="Genomic_DNA"/>
</dbReference>
<evidence type="ECO:0000256" key="2">
    <source>
        <dbReference type="SAM" id="MobiDB-lite"/>
    </source>
</evidence>